<dbReference type="Gene3D" id="1.20.58.80">
    <property type="entry name" value="Phosphotransferase system, lactose/cellobiose-type IIA subunit"/>
    <property type="match status" value="1"/>
</dbReference>
<gene>
    <name evidence="3" type="ORF">BIW11_05800</name>
</gene>
<dbReference type="PANTHER" id="PTHR14964">
    <property type="entry name" value="NUCLEAR RECEPTOR BINDING FACTOR 2"/>
    <property type="match status" value="1"/>
</dbReference>
<dbReference type="InParanoid" id="A0A1V9Y0T9"/>
<feature type="coiled-coil region" evidence="1">
    <location>
        <begin position="205"/>
        <end position="232"/>
    </location>
</feature>
<keyword evidence="1" id="KW-0175">Coiled coil</keyword>
<dbReference type="OrthoDB" id="3694230at2759"/>
<dbReference type="SUPFAM" id="SSF140361">
    <property type="entry name" value="MIT domain-like"/>
    <property type="match status" value="1"/>
</dbReference>
<dbReference type="InterPro" id="IPR033393">
    <property type="entry name" value="NRBF2_MIT"/>
</dbReference>
<dbReference type="Proteomes" id="UP000192247">
    <property type="component" value="Unassembled WGS sequence"/>
</dbReference>
<evidence type="ECO:0000256" key="1">
    <source>
        <dbReference type="SAM" id="Coils"/>
    </source>
</evidence>
<dbReference type="GO" id="GO:0006914">
    <property type="term" value="P:autophagy"/>
    <property type="evidence" value="ECO:0007669"/>
    <property type="project" value="InterPro"/>
</dbReference>
<evidence type="ECO:0000313" key="3">
    <source>
        <dbReference type="EMBL" id="OQR79345.1"/>
    </source>
</evidence>
<dbReference type="PANTHER" id="PTHR14964:SF2">
    <property type="entry name" value="NUCLEAR RECEPTOR-BINDING FACTOR 2"/>
    <property type="match status" value="1"/>
</dbReference>
<comment type="caution">
    <text evidence="3">The sequence shown here is derived from an EMBL/GenBank/DDBJ whole genome shotgun (WGS) entry which is preliminary data.</text>
</comment>
<dbReference type="Pfam" id="PF17169">
    <property type="entry name" value="NRBF2_MIT"/>
    <property type="match status" value="1"/>
</dbReference>
<evidence type="ECO:0000313" key="4">
    <source>
        <dbReference type="Proteomes" id="UP000192247"/>
    </source>
</evidence>
<feature type="domain" description="Nuclear receptor-binding factor 2 MIT" evidence="2">
    <location>
        <begin position="17"/>
        <end position="90"/>
    </location>
</feature>
<sequence length="268" mass="30735">MIEIHATRVHIMDQYDEAQIDLAHRERRRAYKLLKALHFEEAIAAHEEATSCLEKARSLSNDSVVQESLLLQIAFHARQKQVVRYKQELQRNQHKRHTSISYSRTTADTVELAEMALPDGTSTIKISAQTRLEDLQEIIAKQLHTIIDRNDELLLQMYRKTLGETGSASSITSITTIQEQGQWLEELRANNAEIRRLFEIMAEGGDRIQQRNKQLEREVEILREKLRSLEKVSSSSTEGNVEQSLPDLAPLEIPTFENLSNMATSLFS</sequence>
<accession>A0A1V9Y0T9</accession>
<organism evidence="3 4">
    <name type="scientific">Tropilaelaps mercedesae</name>
    <dbReference type="NCBI Taxonomy" id="418985"/>
    <lineage>
        <taxon>Eukaryota</taxon>
        <taxon>Metazoa</taxon>
        <taxon>Ecdysozoa</taxon>
        <taxon>Arthropoda</taxon>
        <taxon>Chelicerata</taxon>
        <taxon>Arachnida</taxon>
        <taxon>Acari</taxon>
        <taxon>Parasitiformes</taxon>
        <taxon>Mesostigmata</taxon>
        <taxon>Gamasina</taxon>
        <taxon>Dermanyssoidea</taxon>
        <taxon>Laelapidae</taxon>
        <taxon>Tropilaelaps</taxon>
    </lineage>
</organism>
<reference evidence="3 4" key="1">
    <citation type="journal article" date="2017" name="Gigascience">
        <title>Draft genome of the honey bee ectoparasitic mite, Tropilaelaps mercedesae, is shaped by the parasitic life history.</title>
        <authorList>
            <person name="Dong X."/>
            <person name="Armstrong S.D."/>
            <person name="Xia D."/>
            <person name="Makepeace B.L."/>
            <person name="Darby A.C."/>
            <person name="Kadowaki T."/>
        </authorList>
    </citation>
    <scope>NUCLEOTIDE SEQUENCE [LARGE SCALE GENOMIC DNA]</scope>
    <source>
        <strain evidence="3">Wuxi-XJTLU</strain>
    </source>
</reference>
<dbReference type="STRING" id="418985.A0A1V9Y0T9"/>
<keyword evidence="4" id="KW-1185">Reference proteome</keyword>
<dbReference type="AlphaFoldDB" id="A0A1V9Y0T9"/>
<proteinExistence type="predicted"/>
<protein>
    <submittedName>
        <fullName evidence="3">Nuclear receptor-binding factor 2-like</fullName>
    </submittedName>
</protein>
<keyword evidence="3" id="KW-0675">Receptor</keyword>
<dbReference type="EMBL" id="MNPL01001225">
    <property type="protein sequence ID" value="OQR79345.1"/>
    <property type="molecule type" value="Genomic_DNA"/>
</dbReference>
<evidence type="ECO:0000259" key="2">
    <source>
        <dbReference type="Pfam" id="PF17169"/>
    </source>
</evidence>
<dbReference type="InterPro" id="IPR039679">
    <property type="entry name" value="NRBF2"/>
</dbReference>
<name>A0A1V9Y0T9_9ACAR</name>